<dbReference type="Proteomes" id="UP001152622">
    <property type="component" value="Chromosome 3"/>
</dbReference>
<sequence length="91" mass="9926">MSVLRRGYRASGVPMETPLFHIEEGQGSRSAVTDESKDRGRLRAWESRRSGRAICRPEVKLGGQAISSPKVSSEAPAMDLDPACSLSLRIL</sequence>
<proteinExistence type="predicted"/>
<evidence type="ECO:0000313" key="2">
    <source>
        <dbReference type="EMBL" id="KAJ8370799.1"/>
    </source>
</evidence>
<evidence type="ECO:0000313" key="3">
    <source>
        <dbReference type="Proteomes" id="UP001152622"/>
    </source>
</evidence>
<feature type="region of interest" description="Disordered" evidence="1">
    <location>
        <begin position="15"/>
        <end position="43"/>
    </location>
</feature>
<protein>
    <submittedName>
        <fullName evidence="2">Uncharacterized protein</fullName>
    </submittedName>
</protein>
<keyword evidence="3" id="KW-1185">Reference proteome</keyword>
<organism evidence="2 3">
    <name type="scientific">Synaphobranchus kaupii</name>
    <name type="common">Kaup's arrowtooth eel</name>
    <dbReference type="NCBI Taxonomy" id="118154"/>
    <lineage>
        <taxon>Eukaryota</taxon>
        <taxon>Metazoa</taxon>
        <taxon>Chordata</taxon>
        <taxon>Craniata</taxon>
        <taxon>Vertebrata</taxon>
        <taxon>Euteleostomi</taxon>
        <taxon>Actinopterygii</taxon>
        <taxon>Neopterygii</taxon>
        <taxon>Teleostei</taxon>
        <taxon>Anguilliformes</taxon>
        <taxon>Synaphobranchidae</taxon>
        <taxon>Synaphobranchus</taxon>
    </lineage>
</organism>
<reference evidence="2" key="1">
    <citation type="journal article" date="2023" name="Science">
        <title>Genome structures resolve the early diversification of teleost fishes.</title>
        <authorList>
            <person name="Parey E."/>
            <person name="Louis A."/>
            <person name="Montfort J."/>
            <person name="Bouchez O."/>
            <person name="Roques C."/>
            <person name="Iampietro C."/>
            <person name="Lluch J."/>
            <person name="Castinel A."/>
            <person name="Donnadieu C."/>
            <person name="Desvignes T."/>
            <person name="Floi Bucao C."/>
            <person name="Jouanno E."/>
            <person name="Wen M."/>
            <person name="Mejri S."/>
            <person name="Dirks R."/>
            <person name="Jansen H."/>
            <person name="Henkel C."/>
            <person name="Chen W.J."/>
            <person name="Zahm M."/>
            <person name="Cabau C."/>
            <person name="Klopp C."/>
            <person name="Thompson A.W."/>
            <person name="Robinson-Rechavi M."/>
            <person name="Braasch I."/>
            <person name="Lecointre G."/>
            <person name="Bobe J."/>
            <person name="Postlethwait J.H."/>
            <person name="Berthelot C."/>
            <person name="Roest Crollius H."/>
            <person name="Guiguen Y."/>
        </authorList>
    </citation>
    <scope>NUCLEOTIDE SEQUENCE</scope>
    <source>
        <strain evidence="2">WJC10195</strain>
    </source>
</reference>
<gene>
    <name evidence="2" type="ORF">SKAU_G00108270</name>
</gene>
<feature type="compositionally biased region" description="Basic and acidic residues" evidence="1">
    <location>
        <begin position="21"/>
        <end position="43"/>
    </location>
</feature>
<accession>A0A9Q1G0L5</accession>
<dbReference type="AlphaFoldDB" id="A0A9Q1G0L5"/>
<evidence type="ECO:0000256" key="1">
    <source>
        <dbReference type="SAM" id="MobiDB-lite"/>
    </source>
</evidence>
<name>A0A9Q1G0L5_SYNKA</name>
<comment type="caution">
    <text evidence="2">The sequence shown here is derived from an EMBL/GenBank/DDBJ whole genome shotgun (WGS) entry which is preliminary data.</text>
</comment>
<dbReference type="EMBL" id="JAINUF010000003">
    <property type="protein sequence ID" value="KAJ8370799.1"/>
    <property type="molecule type" value="Genomic_DNA"/>
</dbReference>